<dbReference type="SUPFAM" id="SSF53244">
    <property type="entry name" value="MurD-like peptide ligases, peptide-binding domain"/>
    <property type="match status" value="1"/>
</dbReference>
<dbReference type="GO" id="GO:0046654">
    <property type="term" value="P:tetrahydrofolate biosynthetic process"/>
    <property type="evidence" value="ECO:0007669"/>
    <property type="project" value="UniProtKB-UniPathway"/>
</dbReference>
<keyword evidence="8" id="KW-0460">Magnesium</keyword>
<sequence>MRRKSSARPQMQPTRNPHANRRASNHIMAGSQNRFTGASADPAIEGRLDEILQHLYSLFHTEIDLSLDRTYRFLEKLGNPHLHLPRTVHIAGTNGKGSTTATLRALLEASGHTVHVYTSPHLVHPTERIRLAGELITSEAFIDVLTECIEINNGEPITFFEITTCAALLMFSRVPADFLLLETGMGGRLDTTNVVPNPAATIITTISFDHTSYLGDTLPKIAGEKAGIMKAGSPCIIGYQLPETVEAGVMEVFHKTSQALSPAAPLVRFGAEWSSAPESGRMMFRYGDDSIALPKPSLSGNHQIWNAGAALAAFRIIAPDHFRPEILSTGLANIYWPGRLQTLKNHAFNEIAPGGWEIVIDGGHNDSAGLVLARQMQEWVTNDSRPLHLVVAMVDRKDAKAFLAPLLPYAKSITLTEIENEPSTYKKEQLEIAARALGFPNIATAPNAKAALEHIVRTQDVQDARVLMTGSLFFMGNILK</sequence>
<feature type="region of interest" description="Disordered" evidence="10">
    <location>
        <begin position="1"/>
        <end position="25"/>
    </location>
</feature>
<dbReference type="Gene3D" id="3.40.1190.10">
    <property type="entry name" value="Mur-like, catalytic domain"/>
    <property type="match status" value="1"/>
</dbReference>
<reference evidence="12 13" key="1">
    <citation type="submission" date="2017-08" db="EMBL/GenBank/DDBJ databases">
        <title>Infants hospitalized years apart are colonized by the same room-sourced microbial strains.</title>
        <authorList>
            <person name="Brooks B."/>
            <person name="Olm M.R."/>
            <person name="Firek B.A."/>
            <person name="Baker R."/>
            <person name="Thomas B.C."/>
            <person name="Morowitz M.J."/>
            <person name="Banfield J.F."/>
        </authorList>
    </citation>
    <scope>NUCLEOTIDE SEQUENCE [LARGE SCALE GENOMIC DNA]</scope>
    <source>
        <strain evidence="12">S2_018_000_R2_104</strain>
    </source>
</reference>
<evidence type="ECO:0000256" key="6">
    <source>
        <dbReference type="ARBA" id="ARBA00022741"/>
    </source>
</evidence>
<keyword evidence="4" id="KW-0436">Ligase</keyword>
<dbReference type="GO" id="GO:0005524">
    <property type="term" value="F:ATP binding"/>
    <property type="evidence" value="ECO:0007669"/>
    <property type="project" value="UniProtKB-KW"/>
</dbReference>
<feature type="domain" description="Mur ligase central" evidence="11">
    <location>
        <begin position="90"/>
        <end position="313"/>
    </location>
</feature>
<dbReference type="Proteomes" id="UP000249557">
    <property type="component" value="Unassembled WGS sequence"/>
</dbReference>
<dbReference type="EC" id="6.3.2.17" evidence="3"/>
<evidence type="ECO:0000256" key="2">
    <source>
        <dbReference type="ARBA" id="ARBA00008276"/>
    </source>
</evidence>
<dbReference type="GO" id="GO:0004326">
    <property type="term" value="F:tetrahydrofolylpolyglutamate synthase activity"/>
    <property type="evidence" value="ECO:0007669"/>
    <property type="project" value="UniProtKB-EC"/>
</dbReference>
<evidence type="ECO:0000256" key="5">
    <source>
        <dbReference type="ARBA" id="ARBA00022723"/>
    </source>
</evidence>
<comment type="catalytic activity">
    <reaction evidence="9">
        <text>(6S)-5,6,7,8-tetrahydrofolyl-(gamma-L-Glu)(n) + L-glutamate + ATP = (6S)-5,6,7,8-tetrahydrofolyl-(gamma-L-Glu)(n+1) + ADP + phosphate + H(+)</text>
        <dbReference type="Rhea" id="RHEA:10580"/>
        <dbReference type="Rhea" id="RHEA-COMP:14738"/>
        <dbReference type="Rhea" id="RHEA-COMP:14740"/>
        <dbReference type="ChEBI" id="CHEBI:15378"/>
        <dbReference type="ChEBI" id="CHEBI:29985"/>
        <dbReference type="ChEBI" id="CHEBI:30616"/>
        <dbReference type="ChEBI" id="CHEBI:43474"/>
        <dbReference type="ChEBI" id="CHEBI:141005"/>
        <dbReference type="ChEBI" id="CHEBI:456216"/>
        <dbReference type="EC" id="6.3.2.17"/>
    </reaction>
</comment>
<dbReference type="PANTHER" id="PTHR11136:SF0">
    <property type="entry name" value="DIHYDROFOLATE SYNTHETASE-RELATED"/>
    <property type="match status" value="1"/>
</dbReference>
<dbReference type="InterPro" id="IPR001645">
    <property type="entry name" value="Folylpolyglutamate_synth"/>
</dbReference>
<protein>
    <recommendedName>
        <fullName evidence="3">tetrahydrofolate synthase</fullName>
        <ecNumber evidence="3">6.3.2.17</ecNumber>
    </recommendedName>
</protein>
<dbReference type="Gene3D" id="3.90.190.20">
    <property type="entry name" value="Mur ligase, C-terminal domain"/>
    <property type="match status" value="1"/>
</dbReference>
<dbReference type="FunFam" id="3.40.1190.10:FF:000011">
    <property type="entry name" value="Folylpolyglutamate synthase/dihydrofolate synthase"/>
    <property type="match status" value="1"/>
</dbReference>
<dbReference type="EMBL" id="QFNK01000004">
    <property type="protein sequence ID" value="PZO88930.1"/>
    <property type="molecule type" value="Genomic_DNA"/>
</dbReference>
<evidence type="ECO:0000259" key="11">
    <source>
        <dbReference type="Pfam" id="PF08245"/>
    </source>
</evidence>
<dbReference type="NCBIfam" id="TIGR01499">
    <property type="entry name" value="folC"/>
    <property type="match status" value="1"/>
</dbReference>
<evidence type="ECO:0000256" key="3">
    <source>
        <dbReference type="ARBA" id="ARBA00013025"/>
    </source>
</evidence>
<evidence type="ECO:0000256" key="1">
    <source>
        <dbReference type="ARBA" id="ARBA00001946"/>
    </source>
</evidence>
<dbReference type="PANTHER" id="PTHR11136">
    <property type="entry name" value="FOLYLPOLYGLUTAMATE SYNTHASE-RELATED"/>
    <property type="match status" value="1"/>
</dbReference>
<comment type="similarity">
    <text evidence="2">Belongs to the folylpolyglutamate synthase family.</text>
</comment>
<evidence type="ECO:0000256" key="9">
    <source>
        <dbReference type="ARBA" id="ARBA00047493"/>
    </source>
</evidence>
<dbReference type="InterPro" id="IPR018109">
    <property type="entry name" value="Folylpolyglutamate_synth_CS"/>
</dbReference>
<feature type="compositionally biased region" description="Polar residues" evidence="10">
    <location>
        <begin position="7"/>
        <end position="17"/>
    </location>
</feature>
<organism evidence="12 13">
    <name type="scientific">Micavibrio aeruginosavorus</name>
    <dbReference type="NCBI Taxonomy" id="349221"/>
    <lineage>
        <taxon>Bacteria</taxon>
        <taxon>Pseudomonadati</taxon>
        <taxon>Bdellovibrionota</taxon>
        <taxon>Bdellovibrionia</taxon>
        <taxon>Bdellovibrionales</taxon>
        <taxon>Pseudobdellovibrionaceae</taxon>
        <taxon>Micavibrio</taxon>
    </lineage>
</organism>
<keyword evidence="5" id="KW-0479">Metal-binding</keyword>
<evidence type="ECO:0000256" key="7">
    <source>
        <dbReference type="ARBA" id="ARBA00022840"/>
    </source>
</evidence>
<gene>
    <name evidence="12" type="ORF">DI626_00585</name>
</gene>
<dbReference type="UniPathway" id="UPA00077">
    <property type="reaction ID" value="UER00157"/>
</dbReference>
<keyword evidence="7" id="KW-0067">ATP-binding</keyword>
<dbReference type="SUPFAM" id="SSF53623">
    <property type="entry name" value="MurD-like peptide ligases, catalytic domain"/>
    <property type="match status" value="1"/>
</dbReference>
<proteinExistence type="inferred from homology"/>
<evidence type="ECO:0000313" key="12">
    <source>
        <dbReference type="EMBL" id="PZO88930.1"/>
    </source>
</evidence>
<comment type="cofactor">
    <cofactor evidence="1">
        <name>Mg(2+)</name>
        <dbReference type="ChEBI" id="CHEBI:18420"/>
    </cofactor>
</comment>
<dbReference type="InterPro" id="IPR036565">
    <property type="entry name" value="Mur-like_cat_sf"/>
</dbReference>
<dbReference type="AlphaFoldDB" id="A0A2W5A2X8"/>
<dbReference type="InterPro" id="IPR036615">
    <property type="entry name" value="Mur_ligase_C_dom_sf"/>
</dbReference>
<dbReference type="GO" id="GO:0005737">
    <property type="term" value="C:cytoplasm"/>
    <property type="evidence" value="ECO:0007669"/>
    <property type="project" value="TreeGrafter"/>
</dbReference>
<evidence type="ECO:0000313" key="13">
    <source>
        <dbReference type="Proteomes" id="UP000249557"/>
    </source>
</evidence>
<dbReference type="GO" id="GO:0008841">
    <property type="term" value="F:dihydrofolate synthase activity"/>
    <property type="evidence" value="ECO:0007669"/>
    <property type="project" value="TreeGrafter"/>
</dbReference>
<dbReference type="Pfam" id="PF08245">
    <property type="entry name" value="Mur_ligase_M"/>
    <property type="match status" value="1"/>
</dbReference>
<dbReference type="InterPro" id="IPR013221">
    <property type="entry name" value="Mur_ligase_cen"/>
</dbReference>
<dbReference type="PROSITE" id="PS01012">
    <property type="entry name" value="FOLYLPOLYGLU_SYNT_2"/>
    <property type="match status" value="1"/>
</dbReference>
<dbReference type="PIRSF" id="PIRSF001563">
    <property type="entry name" value="Folylpolyglu_synth"/>
    <property type="match status" value="1"/>
</dbReference>
<name>A0A2W5A2X8_9BACT</name>
<accession>A0A2W5A2X8</accession>
<dbReference type="GO" id="GO:0046872">
    <property type="term" value="F:metal ion binding"/>
    <property type="evidence" value="ECO:0007669"/>
    <property type="project" value="UniProtKB-KW"/>
</dbReference>
<keyword evidence="6" id="KW-0547">Nucleotide-binding</keyword>
<evidence type="ECO:0000256" key="8">
    <source>
        <dbReference type="ARBA" id="ARBA00022842"/>
    </source>
</evidence>
<comment type="caution">
    <text evidence="12">The sequence shown here is derived from an EMBL/GenBank/DDBJ whole genome shotgun (WGS) entry which is preliminary data.</text>
</comment>
<evidence type="ECO:0000256" key="10">
    <source>
        <dbReference type="SAM" id="MobiDB-lite"/>
    </source>
</evidence>
<evidence type="ECO:0000256" key="4">
    <source>
        <dbReference type="ARBA" id="ARBA00022598"/>
    </source>
</evidence>